<accession>A0ABV8MXR7</accession>
<evidence type="ECO:0000256" key="2">
    <source>
        <dbReference type="ARBA" id="ARBA00023315"/>
    </source>
</evidence>
<keyword evidence="5" id="KW-1185">Reference proteome</keyword>
<dbReference type="CDD" id="cd04301">
    <property type="entry name" value="NAT_SF"/>
    <property type="match status" value="1"/>
</dbReference>
<dbReference type="PROSITE" id="PS51186">
    <property type="entry name" value="GNAT"/>
    <property type="match status" value="1"/>
</dbReference>
<dbReference type="EMBL" id="JBHSBU010000001">
    <property type="protein sequence ID" value="MFC4161527.1"/>
    <property type="molecule type" value="Genomic_DNA"/>
</dbReference>
<gene>
    <name evidence="4" type="ORF">ACFOW7_19500</name>
</gene>
<feature type="domain" description="N-acetyltransferase" evidence="3">
    <location>
        <begin position="5"/>
        <end position="167"/>
    </location>
</feature>
<organism evidence="4 5">
    <name type="scientific">Chitinimonas lacunae</name>
    <dbReference type="NCBI Taxonomy" id="1963018"/>
    <lineage>
        <taxon>Bacteria</taxon>
        <taxon>Pseudomonadati</taxon>
        <taxon>Pseudomonadota</taxon>
        <taxon>Betaproteobacteria</taxon>
        <taxon>Neisseriales</taxon>
        <taxon>Chitinibacteraceae</taxon>
        <taxon>Chitinimonas</taxon>
    </lineage>
</organism>
<protein>
    <submittedName>
        <fullName evidence="4">GNAT family N-acetyltransferase</fullName>
        <ecNumber evidence="4">2.3.-.-</ecNumber>
    </submittedName>
</protein>
<name>A0ABV8MXR7_9NEIS</name>
<dbReference type="RefSeq" id="WP_378167567.1">
    <property type="nucleotide sequence ID" value="NZ_JBHSBU010000001.1"/>
</dbReference>
<dbReference type="Gene3D" id="3.40.630.30">
    <property type="match status" value="1"/>
</dbReference>
<dbReference type="EC" id="2.3.-.-" evidence="4"/>
<evidence type="ECO:0000313" key="5">
    <source>
        <dbReference type="Proteomes" id="UP001595791"/>
    </source>
</evidence>
<comment type="caution">
    <text evidence="4">The sequence shown here is derived from an EMBL/GenBank/DDBJ whole genome shotgun (WGS) entry which is preliminary data.</text>
</comment>
<proteinExistence type="predicted"/>
<dbReference type="SUPFAM" id="SSF55729">
    <property type="entry name" value="Acyl-CoA N-acyltransferases (Nat)"/>
    <property type="match status" value="1"/>
</dbReference>
<sequence>MTVRDQIRPIRAQDGAALREVRLAALADAPEAFQARLEDEAARPEQEWAAMATLHAASADTTTFLLWQNSRPVGMIGAFFDQGRRDRAYICAMWVAPALRRGGAGGRLVDTAARWLAERGASRVLAWVADSNIGALRFYESLGFVDTKERGEIRPGQGETLLAFDVAIIAGVTQVLCPLESRPQLEETSTS</sequence>
<evidence type="ECO:0000256" key="1">
    <source>
        <dbReference type="ARBA" id="ARBA00022679"/>
    </source>
</evidence>
<keyword evidence="1 4" id="KW-0808">Transferase</keyword>
<dbReference type="Proteomes" id="UP001595791">
    <property type="component" value="Unassembled WGS sequence"/>
</dbReference>
<dbReference type="InterPro" id="IPR000182">
    <property type="entry name" value="GNAT_dom"/>
</dbReference>
<dbReference type="GO" id="GO:0016746">
    <property type="term" value="F:acyltransferase activity"/>
    <property type="evidence" value="ECO:0007669"/>
    <property type="project" value="UniProtKB-KW"/>
</dbReference>
<dbReference type="PANTHER" id="PTHR43877">
    <property type="entry name" value="AMINOALKYLPHOSPHONATE N-ACETYLTRANSFERASE-RELATED-RELATED"/>
    <property type="match status" value="1"/>
</dbReference>
<dbReference type="InterPro" id="IPR016181">
    <property type="entry name" value="Acyl_CoA_acyltransferase"/>
</dbReference>
<keyword evidence="2 4" id="KW-0012">Acyltransferase</keyword>
<evidence type="ECO:0000259" key="3">
    <source>
        <dbReference type="PROSITE" id="PS51186"/>
    </source>
</evidence>
<dbReference type="Pfam" id="PF00583">
    <property type="entry name" value="Acetyltransf_1"/>
    <property type="match status" value="1"/>
</dbReference>
<dbReference type="InterPro" id="IPR050832">
    <property type="entry name" value="Bact_Acetyltransf"/>
</dbReference>
<evidence type="ECO:0000313" key="4">
    <source>
        <dbReference type="EMBL" id="MFC4161527.1"/>
    </source>
</evidence>
<reference evidence="5" key="1">
    <citation type="journal article" date="2019" name="Int. J. Syst. Evol. Microbiol.">
        <title>The Global Catalogue of Microorganisms (GCM) 10K type strain sequencing project: providing services to taxonomists for standard genome sequencing and annotation.</title>
        <authorList>
            <consortium name="The Broad Institute Genomics Platform"/>
            <consortium name="The Broad Institute Genome Sequencing Center for Infectious Disease"/>
            <person name="Wu L."/>
            <person name="Ma J."/>
        </authorList>
    </citation>
    <scope>NUCLEOTIDE SEQUENCE [LARGE SCALE GENOMIC DNA]</scope>
    <source>
        <strain evidence="5">LMG 29894</strain>
    </source>
</reference>